<accession>A0A330LDT8</accession>
<evidence type="ECO:0008006" key="3">
    <source>
        <dbReference type="Google" id="ProtNLM"/>
    </source>
</evidence>
<proteinExistence type="predicted"/>
<evidence type="ECO:0000313" key="2">
    <source>
        <dbReference type="Proteomes" id="UP000248168"/>
    </source>
</evidence>
<reference evidence="2" key="1">
    <citation type="submission" date="2018-04" db="EMBL/GenBank/DDBJ databases">
        <authorList>
            <person name="Lucker S."/>
            <person name="Sakoula D."/>
        </authorList>
    </citation>
    <scope>NUCLEOTIDE SEQUENCE [LARGE SCALE GENOMIC DNA]</scope>
</reference>
<protein>
    <recommendedName>
        <fullName evidence="3">Lipoprotein</fullName>
    </recommendedName>
</protein>
<sequence length="125" mass="13330">MHLYSIAGDAAIRVPKAARTRRIEPVLRAGVLAIALLSAAACGHDASLQRETAGGGLVTFSILSESDVFSSTGRHDAQRIMQEKCPSGIHIVKEGEVPKVSQAADRAWGPQIGADRIWGIHFTCK</sequence>
<dbReference type="InParanoid" id="A0A330LDT8"/>
<dbReference type="AlphaFoldDB" id="A0A330LDT8"/>
<evidence type="ECO:0000313" key="1">
    <source>
        <dbReference type="EMBL" id="SPP65100.1"/>
    </source>
</evidence>
<name>A0A330LDT8_9BACT</name>
<dbReference type="Proteomes" id="UP000248168">
    <property type="component" value="Unassembled WGS sequence"/>
</dbReference>
<dbReference type="OrthoDB" id="9808484at2"/>
<organism evidence="1 2">
    <name type="scientific">Nitrospira lenta</name>
    <dbReference type="NCBI Taxonomy" id="1436998"/>
    <lineage>
        <taxon>Bacteria</taxon>
        <taxon>Pseudomonadati</taxon>
        <taxon>Nitrospirota</taxon>
        <taxon>Nitrospiria</taxon>
        <taxon>Nitrospirales</taxon>
        <taxon>Nitrospiraceae</taxon>
        <taxon>Nitrospira</taxon>
    </lineage>
</organism>
<keyword evidence="2" id="KW-1185">Reference proteome</keyword>
<gene>
    <name evidence="1" type="ORF">NITLEN_30014</name>
</gene>
<dbReference type="RefSeq" id="WP_121989427.1">
    <property type="nucleotide sequence ID" value="NZ_OUNR01000016.1"/>
</dbReference>
<dbReference type="EMBL" id="OUNR01000016">
    <property type="protein sequence ID" value="SPP65100.1"/>
    <property type="molecule type" value="Genomic_DNA"/>
</dbReference>